<dbReference type="AlphaFoldDB" id="A0A081AEZ0"/>
<reference evidence="1 2" key="1">
    <citation type="submission" date="2013-11" db="EMBL/GenBank/DDBJ databases">
        <title>The Genome Sequence of Phytophthora parasitica P1976.</title>
        <authorList>
            <consortium name="The Broad Institute Genomics Platform"/>
            <person name="Russ C."/>
            <person name="Tyler B."/>
            <person name="Panabieres F."/>
            <person name="Shan W."/>
            <person name="Tripathy S."/>
            <person name="Grunwald N."/>
            <person name="Machado M."/>
            <person name="Johnson C.S."/>
            <person name="Walker B."/>
            <person name="Young S."/>
            <person name="Zeng Q."/>
            <person name="Gargeya S."/>
            <person name="Fitzgerald M."/>
            <person name="Haas B."/>
            <person name="Abouelleil A."/>
            <person name="Allen A.W."/>
            <person name="Alvarado L."/>
            <person name="Arachchi H.M."/>
            <person name="Berlin A.M."/>
            <person name="Chapman S.B."/>
            <person name="Gainer-Dewar J."/>
            <person name="Goldberg J."/>
            <person name="Griggs A."/>
            <person name="Gujja S."/>
            <person name="Hansen M."/>
            <person name="Howarth C."/>
            <person name="Imamovic A."/>
            <person name="Ireland A."/>
            <person name="Larimer J."/>
            <person name="McCowan C."/>
            <person name="Murphy C."/>
            <person name="Pearson M."/>
            <person name="Poon T.W."/>
            <person name="Priest M."/>
            <person name="Roberts A."/>
            <person name="Saif S."/>
            <person name="Shea T."/>
            <person name="Sisk P."/>
            <person name="Sykes S."/>
            <person name="Wortman J."/>
            <person name="Nusbaum C."/>
            <person name="Birren B."/>
        </authorList>
    </citation>
    <scope>NUCLEOTIDE SEQUENCE [LARGE SCALE GENOMIC DNA]</scope>
    <source>
        <strain evidence="1 2">P1976</strain>
    </source>
</reference>
<organism evidence="1 2">
    <name type="scientific">Phytophthora nicotianae P1976</name>
    <dbReference type="NCBI Taxonomy" id="1317066"/>
    <lineage>
        <taxon>Eukaryota</taxon>
        <taxon>Sar</taxon>
        <taxon>Stramenopiles</taxon>
        <taxon>Oomycota</taxon>
        <taxon>Peronosporomycetes</taxon>
        <taxon>Peronosporales</taxon>
        <taxon>Peronosporaceae</taxon>
        <taxon>Phytophthora</taxon>
    </lineage>
</organism>
<sequence length="42" mass="4617">PFVESKRKNLEVEIAACVIFADLVEIVIIAPLNHDLGVQPES</sequence>
<evidence type="ECO:0000313" key="2">
    <source>
        <dbReference type="Proteomes" id="UP000028582"/>
    </source>
</evidence>
<comment type="caution">
    <text evidence="1">The sequence shown here is derived from an EMBL/GenBank/DDBJ whole genome shotgun (WGS) entry which is preliminary data.</text>
</comment>
<protein>
    <submittedName>
        <fullName evidence="1">Uncharacterized protein</fullName>
    </submittedName>
</protein>
<accession>A0A081AEZ0</accession>
<evidence type="ECO:0000313" key="1">
    <source>
        <dbReference type="EMBL" id="ETO77451.1"/>
    </source>
</evidence>
<gene>
    <name evidence="1" type="ORF">F444_07354</name>
</gene>
<dbReference type="EMBL" id="ANJA01001366">
    <property type="protein sequence ID" value="ETO77451.1"/>
    <property type="molecule type" value="Genomic_DNA"/>
</dbReference>
<name>A0A081AEZ0_PHYNI</name>
<proteinExistence type="predicted"/>
<dbReference type="Proteomes" id="UP000028582">
    <property type="component" value="Unassembled WGS sequence"/>
</dbReference>
<feature type="non-terminal residue" evidence="1">
    <location>
        <position position="1"/>
    </location>
</feature>